<reference evidence="3" key="2">
    <citation type="submission" date="2020-04" db="EMBL/GenBank/DDBJ databases">
        <authorList>
            <consortium name="NCBI Genome Project"/>
        </authorList>
    </citation>
    <scope>NUCLEOTIDE SEQUENCE</scope>
    <source>
        <strain evidence="3">CBS 304.34</strain>
    </source>
</reference>
<gene>
    <name evidence="1 3" type="ORF">BDZ99DRAFT_199732</name>
</gene>
<accession>A0A6A6Y1T7</accession>
<dbReference type="Proteomes" id="UP000504636">
    <property type="component" value="Unplaced"/>
</dbReference>
<keyword evidence="2" id="KW-1185">Reference proteome</keyword>
<name>A0A6A6Y1T7_9PEZI</name>
<reference evidence="3" key="3">
    <citation type="submission" date="2025-04" db="UniProtKB">
        <authorList>
            <consortium name="RefSeq"/>
        </authorList>
    </citation>
    <scope>IDENTIFICATION</scope>
    <source>
        <strain evidence="3">CBS 304.34</strain>
    </source>
</reference>
<evidence type="ECO:0000313" key="3">
    <source>
        <dbReference type="RefSeq" id="XP_033569745.1"/>
    </source>
</evidence>
<dbReference type="AlphaFoldDB" id="A0A6A6Y1T7"/>
<reference evidence="1 3" key="1">
    <citation type="journal article" date="2020" name="Stud. Mycol.">
        <title>101 Dothideomycetes genomes: a test case for predicting lifestyles and emergence of pathogens.</title>
        <authorList>
            <person name="Haridas S."/>
            <person name="Albert R."/>
            <person name="Binder M."/>
            <person name="Bloem J."/>
            <person name="Labutti K."/>
            <person name="Salamov A."/>
            <person name="Andreopoulos B."/>
            <person name="Baker S."/>
            <person name="Barry K."/>
            <person name="Bills G."/>
            <person name="Bluhm B."/>
            <person name="Cannon C."/>
            <person name="Castanera R."/>
            <person name="Culley D."/>
            <person name="Daum C."/>
            <person name="Ezra D."/>
            <person name="Gonzalez J."/>
            <person name="Henrissat B."/>
            <person name="Kuo A."/>
            <person name="Liang C."/>
            <person name="Lipzen A."/>
            <person name="Lutzoni F."/>
            <person name="Magnuson J."/>
            <person name="Mondo S."/>
            <person name="Nolan M."/>
            <person name="Ohm R."/>
            <person name="Pangilinan J."/>
            <person name="Park H.-J."/>
            <person name="Ramirez L."/>
            <person name="Alfaro M."/>
            <person name="Sun H."/>
            <person name="Tritt A."/>
            <person name="Yoshinaga Y."/>
            <person name="Zwiers L.-H."/>
            <person name="Turgeon B."/>
            <person name="Goodwin S."/>
            <person name="Spatafora J."/>
            <person name="Crous P."/>
            <person name="Grigoriev I."/>
        </authorList>
    </citation>
    <scope>NUCLEOTIDE SEQUENCE</scope>
    <source>
        <strain evidence="1 3">CBS 304.34</strain>
    </source>
</reference>
<dbReference type="GeneID" id="54454125"/>
<protein>
    <submittedName>
        <fullName evidence="1 3">Uncharacterized protein</fullName>
    </submittedName>
</protein>
<sequence>MSEPRPPSNTIKCKAVLMLGGLSWRLTSSFGCLKARAASPAHYGQEQDNILVGTAAYKPTGTKGRRFFLFWQVVFKQGYERAELVRLFLPDAGRRKAAKWEEKTGCGTYKLANTPRPLCYARFYYFSSSPSDDKCSISVRGTWEGCRGAVLVWSVLSSVKDVRGSNDRIEEEFGRACRGRGGREGAARIRGDRPACRKISKDV</sequence>
<evidence type="ECO:0000313" key="1">
    <source>
        <dbReference type="EMBL" id="KAF2802781.1"/>
    </source>
</evidence>
<organism evidence="1">
    <name type="scientific">Mytilinidion resinicola</name>
    <dbReference type="NCBI Taxonomy" id="574789"/>
    <lineage>
        <taxon>Eukaryota</taxon>
        <taxon>Fungi</taxon>
        <taxon>Dikarya</taxon>
        <taxon>Ascomycota</taxon>
        <taxon>Pezizomycotina</taxon>
        <taxon>Dothideomycetes</taxon>
        <taxon>Pleosporomycetidae</taxon>
        <taxon>Mytilinidiales</taxon>
        <taxon>Mytilinidiaceae</taxon>
        <taxon>Mytilinidion</taxon>
    </lineage>
</organism>
<dbReference type="RefSeq" id="XP_033569745.1">
    <property type="nucleotide sequence ID" value="XM_033713232.1"/>
</dbReference>
<dbReference type="EMBL" id="MU003721">
    <property type="protein sequence ID" value="KAF2802781.1"/>
    <property type="molecule type" value="Genomic_DNA"/>
</dbReference>
<evidence type="ECO:0000313" key="2">
    <source>
        <dbReference type="Proteomes" id="UP000504636"/>
    </source>
</evidence>
<proteinExistence type="predicted"/>